<reference evidence="2" key="1">
    <citation type="journal article" date="2018" name="Genome Biol.">
        <title>SKESA: strategic k-mer extension for scrupulous assemblies.</title>
        <authorList>
            <person name="Souvorov A."/>
            <person name="Agarwala R."/>
            <person name="Lipman D.J."/>
        </authorList>
    </citation>
    <scope>NUCLEOTIDE SEQUENCE</scope>
    <source>
        <strain evidence="2">O50</strain>
    </source>
</reference>
<protein>
    <recommendedName>
        <fullName evidence="3">Excisionase</fullName>
    </recommendedName>
</protein>
<sequence length="69" mass="7878">MAKLMKASQWGKREFTKDSIPDNRTIKRWVENGLLTGKIVDGSVWVCESEKWGVDSMVNHTVRQLISEG</sequence>
<evidence type="ECO:0000313" key="1">
    <source>
        <dbReference type="EMBL" id="CAH6579551.1"/>
    </source>
</evidence>
<proteinExistence type="predicted"/>
<dbReference type="Proteomes" id="UP000789647">
    <property type="component" value="Chromosome"/>
</dbReference>
<dbReference type="GeneID" id="86975528"/>
<dbReference type="AlphaFoldDB" id="A0A243TJ59"/>
<dbReference type="EMBL" id="DACSXJ010000001">
    <property type="protein sequence ID" value="HAT3895628.1"/>
    <property type="molecule type" value="Genomic_DNA"/>
</dbReference>
<evidence type="ECO:0008006" key="3">
    <source>
        <dbReference type="Google" id="ProtNLM"/>
    </source>
</evidence>
<dbReference type="RefSeq" id="WP_001096408.1">
    <property type="nucleotide sequence ID" value="NZ_CAYEWG010000003.1"/>
</dbReference>
<dbReference type="Proteomes" id="UP000855471">
    <property type="component" value="Unassembled WGS sequence"/>
</dbReference>
<dbReference type="EMBL" id="OW995941">
    <property type="protein sequence ID" value="CAH6579551.1"/>
    <property type="molecule type" value="Genomic_DNA"/>
</dbReference>
<reference evidence="1" key="3">
    <citation type="submission" date="2022-05" db="EMBL/GenBank/DDBJ databases">
        <authorList>
            <person name="Alioto T."/>
            <person name="Alioto T."/>
            <person name="Gomez Garrido J."/>
        </authorList>
    </citation>
    <scope>NUCLEOTIDE SEQUENCE</scope>
    <source>
        <strain evidence="1">112</strain>
    </source>
</reference>
<gene>
    <name evidence="1" type="ORF">AI2935V1_1720</name>
    <name evidence="2" type="ORF">I9Y29_000002</name>
</gene>
<name>A0A243TJ59_CITFR</name>
<reference evidence="2" key="2">
    <citation type="submission" date="2020-09" db="EMBL/GenBank/DDBJ databases">
        <authorList>
            <consortium name="NCBI Pathogen Detection Project"/>
        </authorList>
    </citation>
    <scope>NUCLEOTIDE SEQUENCE</scope>
    <source>
        <strain evidence="2">O50</strain>
    </source>
</reference>
<organism evidence="2">
    <name type="scientific">Citrobacter freundii</name>
    <dbReference type="NCBI Taxonomy" id="546"/>
    <lineage>
        <taxon>Bacteria</taxon>
        <taxon>Pseudomonadati</taxon>
        <taxon>Pseudomonadota</taxon>
        <taxon>Gammaproteobacteria</taxon>
        <taxon>Enterobacterales</taxon>
        <taxon>Enterobacteriaceae</taxon>
        <taxon>Citrobacter</taxon>
        <taxon>Citrobacter freundii complex</taxon>
    </lineage>
</organism>
<accession>A0A243TJ59</accession>
<evidence type="ECO:0000313" key="2">
    <source>
        <dbReference type="EMBL" id="HAT3895628.1"/>
    </source>
</evidence>